<dbReference type="RefSeq" id="XP_052123339.1">
    <property type="nucleotide sequence ID" value="XM_052267379.1"/>
</dbReference>
<evidence type="ECO:0000256" key="1">
    <source>
        <dbReference type="SAM" id="MobiDB-lite"/>
    </source>
</evidence>
<feature type="non-terminal residue" evidence="3">
    <location>
        <position position="166"/>
    </location>
</feature>
<organism evidence="2 3">
    <name type="scientific">Frankliniella occidentalis</name>
    <name type="common">Western flower thrips</name>
    <name type="synonym">Euthrips occidentalis</name>
    <dbReference type="NCBI Taxonomy" id="133901"/>
    <lineage>
        <taxon>Eukaryota</taxon>
        <taxon>Metazoa</taxon>
        <taxon>Ecdysozoa</taxon>
        <taxon>Arthropoda</taxon>
        <taxon>Hexapoda</taxon>
        <taxon>Insecta</taxon>
        <taxon>Pterygota</taxon>
        <taxon>Neoptera</taxon>
        <taxon>Paraneoptera</taxon>
        <taxon>Thysanoptera</taxon>
        <taxon>Terebrantia</taxon>
        <taxon>Thripoidea</taxon>
        <taxon>Thripidae</taxon>
        <taxon>Frankliniella</taxon>
    </lineage>
</organism>
<feature type="compositionally biased region" description="Basic and acidic residues" evidence="1">
    <location>
        <begin position="86"/>
        <end position="106"/>
    </location>
</feature>
<feature type="compositionally biased region" description="Low complexity" evidence="1">
    <location>
        <begin position="68"/>
        <end position="78"/>
    </location>
</feature>
<feature type="region of interest" description="Disordered" evidence="1">
    <location>
        <begin position="1"/>
        <end position="166"/>
    </location>
</feature>
<dbReference type="KEGG" id="foc:113205158"/>
<name>A0A9C6U5D8_FRAOC</name>
<dbReference type="Proteomes" id="UP000504606">
    <property type="component" value="Unplaced"/>
</dbReference>
<protein>
    <submittedName>
        <fullName evidence="3">Uncharacterized protein LOC113205158</fullName>
    </submittedName>
</protein>
<proteinExistence type="predicted"/>
<gene>
    <name evidence="3" type="primary">LOC113205158</name>
</gene>
<feature type="compositionally biased region" description="Low complexity" evidence="1">
    <location>
        <begin position="7"/>
        <end position="30"/>
    </location>
</feature>
<accession>A0A9C6U5D8</accession>
<sequence length="166" mass="16720">MMTLALQHQQQQCREQRSCRFSPPGSSGPAPGAPGTGAGAAGAHGNRFAPTPPLAPLHGHLSAISDMSSSSSCSSSSSSGGGCSRRPVDDIPRTRRRTSDRCKGVDDMDEDDDVDEDEDSGSSESESEQHVPHILAPLSPGSLETAAGAQRVPLGGSGVGGGGGAA</sequence>
<feature type="compositionally biased region" description="Acidic residues" evidence="1">
    <location>
        <begin position="107"/>
        <end position="121"/>
    </location>
</feature>
<evidence type="ECO:0000313" key="3">
    <source>
        <dbReference type="RefSeq" id="XP_052123339.1"/>
    </source>
</evidence>
<dbReference type="AlphaFoldDB" id="A0A9C6U5D8"/>
<keyword evidence="2" id="KW-1185">Reference proteome</keyword>
<dbReference type="GeneID" id="113205158"/>
<feature type="compositionally biased region" description="Gly residues" evidence="1">
    <location>
        <begin position="155"/>
        <end position="166"/>
    </location>
</feature>
<evidence type="ECO:0000313" key="2">
    <source>
        <dbReference type="Proteomes" id="UP000504606"/>
    </source>
</evidence>
<reference evidence="3" key="1">
    <citation type="journal article" date="2018" name="Proc. Natl. Acad. Sci. U.S.A.">
        <title>Phylogenomics and the evolution of hemipteroid insects.</title>
        <authorList>
            <person name="Johnson K.P."/>
            <person name="Dietrich C.H."/>
            <person name="Friedrich F."/>
            <person name="Beutel R.G."/>
            <person name="Wipfler B."/>
            <person name="Peters R.S."/>
            <person name="Allen J.M."/>
            <person name="Petersen M."/>
            <person name="Donath A."/>
            <person name="Walden K.K."/>
            <person name="Kozlov A.M."/>
            <person name="Podsiadlowski L."/>
            <person name="Mayer C."/>
            <person name="Meusemann K."/>
            <person name="Vasilikopoulos A."/>
            <person name="Waterhouse R.M."/>
            <person name="Cameron S.L."/>
            <person name="Weirauch C."/>
            <person name="Swanson D.R."/>
            <person name="Percy D.M."/>
            <person name="Hardy N.B."/>
            <person name="Terry I."/>
            <person name="Liu S."/>
            <person name="Zhou X."/>
            <person name="Misof B."/>
            <person name="Robertson H.M."/>
            <person name="Yoshizawa K."/>
        </authorList>
    </citation>
    <scope>NUCLEOTIDE SEQUENCE</scope>
    <source>
        <tissue evidence="3">Whole organism</tissue>
    </source>
</reference>
<reference evidence="3" key="2">
    <citation type="submission" date="2025-08" db="UniProtKB">
        <authorList>
            <consortium name="RefSeq"/>
        </authorList>
    </citation>
    <scope>IDENTIFICATION</scope>
    <source>
        <tissue evidence="3">Whole organism</tissue>
    </source>
</reference>